<reference evidence="2" key="1">
    <citation type="journal article" date="2022" name="Int. J. Mol. Sci.">
        <title>Draft Genome of Tanacetum Coccineum: Genomic Comparison of Closely Related Tanacetum-Family Plants.</title>
        <authorList>
            <person name="Yamashiro T."/>
            <person name="Shiraishi A."/>
            <person name="Nakayama K."/>
            <person name="Satake H."/>
        </authorList>
    </citation>
    <scope>NUCLEOTIDE SEQUENCE</scope>
</reference>
<comment type="caution">
    <text evidence="2">The sequence shown here is derived from an EMBL/GenBank/DDBJ whole genome shotgun (WGS) entry which is preliminary data.</text>
</comment>
<sequence>MNSEAGSGGSDDDGNGNDVGTYGGKCSDDGGGGNGGEGIYGNGDDQGDSGDGGVGATAYSAMLASIDGDIGGSSLTVFRALRRRV</sequence>
<name>A0ABQ5AAI1_9ASTR</name>
<reference evidence="2" key="2">
    <citation type="submission" date="2022-01" db="EMBL/GenBank/DDBJ databases">
        <authorList>
            <person name="Yamashiro T."/>
            <person name="Shiraishi A."/>
            <person name="Satake H."/>
            <person name="Nakayama K."/>
        </authorList>
    </citation>
    <scope>NUCLEOTIDE SEQUENCE</scope>
</reference>
<proteinExistence type="predicted"/>
<keyword evidence="3" id="KW-1185">Reference proteome</keyword>
<feature type="compositionally biased region" description="Gly residues" evidence="1">
    <location>
        <begin position="29"/>
        <end position="41"/>
    </location>
</feature>
<evidence type="ECO:0000256" key="1">
    <source>
        <dbReference type="SAM" id="MobiDB-lite"/>
    </source>
</evidence>
<protein>
    <submittedName>
        <fullName evidence="2">Uncharacterized protein</fullName>
    </submittedName>
</protein>
<gene>
    <name evidence="2" type="ORF">Tco_0819427</name>
</gene>
<accession>A0ABQ5AAI1</accession>
<feature type="region of interest" description="Disordered" evidence="1">
    <location>
        <begin position="1"/>
        <end position="56"/>
    </location>
</feature>
<organism evidence="2 3">
    <name type="scientific">Tanacetum coccineum</name>
    <dbReference type="NCBI Taxonomy" id="301880"/>
    <lineage>
        <taxon>Eukaryota</taxon>
        <taxon>Viridiplantae</taxon>
        <taxon>Streptophyta</taxon>
        <taxon>Embryophyta</taxon>
        <taxon>Tracheophyta</taxon>
        <taxon>Spermatophyta</taxon>
        <taxon>Magnoliopsida</taxon>
        <taxon>eudicotyledons</taxon>
        <taxon>Gunneridae</taxon>
        <taxon>Pentapetalae</taxon>
        <taxon>asterids</taxon>
        <taxon>campanulids</taxon>
        <taxon>Asterales</taxon>
        <taxon>Asteraceae</taxon>
        <taxon>Asteroideae</taxon>
        <taxon>Anthemideae</taxon>
        <taxon>Anthemidinae</taxon>
        <taxon>Tanacetum</taxon>
    </lineage>
</organism>
<dbReference type="EMBL" id="BQNB010012029">
    <property type="protein sequence ID" value="GJS98257.1"/>
    <property type="molecule type" value="Genomic_DNA"/>
</dbReference>
<evidence type="ECO:0000313" key="2">
    <source>
        <dbReference type="EMBL" id="GJS98257.1"/>
    </source>
</evidence>
<dbReference type="Proteomes" id="UP001151760">
    <property type="component" value="Unassembled WGS sequence"/>
</dbReference>
<evidence type="ECO:0000313" key="3">
    <source>
        <dbReference type="Proteomes" id="UP001151760"/>
    </source>
</evidence>